<dbReference type="Proteomes" id="UP000831460">
    <property type="component" value="Chromosome"/>
</dbReference>
<proteinExistence type="predicted"/>
<dbReference type="EMBL" id="CP094532">
    <property type="protein sequence ID" value="UOE40313.1"/>
    <property type="molecule type" value="Genomic_DNA"/>
</dbReference>
<reference evidence="1 2" key="1">
    <citation type="submission" date="2022-03" db="EMBL/GenBank/DDBJ databases">
        <title>Chryseobacterium sp. isolated from particulate matters in swine house.</title>
        <authorList>
            <person name="Won M."/>
            <person name="Kim S.-J."/>
            <person name="Kwon S.-W."/>
        </authorList>
    </citation>
    <scope>NUCLEOTIDE SEQUENCE [LARGE SCALE GENOMIC DNA]</scope>
    <source>
        <strain evidence="1 2">SC2-2</strain>
    </source>
</reference>
<gene>
    <name evidence="1" type="ORF">MTP09_10365</name>
</gene>
<dbReference type="RefSeq" id="WP_243548336.1">
    <property type="nucleotide sequence ID" value="NZ_CP094532.1"/>
</dbReference>
<evidence type="ECO:0000313" key="1">
    <source>
        <dbReference type="EMBL" id="UOE40313.1"/>
    </source>
</evidence>
<organism evidence="1 2">
    <name type="scientific">Chryseobacterium suipulveris</name>
    <dbReference type="NCBI Taxonomy" id="2929800"/>
    <lineage>
        <taxon>Bacteria</taxon>
        <taxon>Pseudomonadati</taxon>
        <taxon>Bacteroidota</taxon>
        <taxon>Flavobacteriia</taxon>
        <taxon>Flavobacteriales</taxon>
        <taxon>Weeksellaceae</taxon>
        <taxon>Chryseobacterium group</taxon>
        <taxon>Chryseobacterium</taxon>
    </lineage>
</organism>
<sequence length="245" mass="29209">MDNNKKIYGKWLPWDEILAIPFLIFSRVRGKNIRTLLHEKILKAQKIAEVTEVTIKDRDEYLLEYESLDNFFAIHFRNIEKSRNHTFEGMIDYCLNQYKRESFRNLTASRIVILEENFLKGAEKTLKLYFLLDKKVHRKLVLKDILIGENTETKLKKFLTDKRFIDENQNLIVDNKSLFIRLHKLLQDEAYINTEYNANTIMDIMDREYNSIFDKGTFSRAIARSLSDSEKKMQEELLKALKIKD</sequence>
<evidence type="ECO:0000313" key="2">
    <source>
        <dbReference type="Proteomes" id="UP000831460"/>
    </source>
</evidence>
<keyword evidence="2" id="KW-1185">Reference proteome</keyword>
<name>A0ABY4BM87_9FLAO</name>
<accession>A0ABY4BM87</accession>
<protein>
    <submittedName>
        <fullName evidence="1">Uncharacterized protein</fullName>
    </submittedName>
</protein>